<dbReference type="Gene3D" id="3.60.10.10">
    <property type="entry name" value="Endonuclease/exonuclease/phosphatase"/>
    <property type="match status" value="1"/>
</dbReference>
<protein>
    <recommendedName>
        <fullName evidence="3">Endonuclease/exonuclease/phosphatase domain-containing protein</fullName>
    </recommendedName>
</protein>
<gene>
    <name evidence="1" type="ORF">PAXINDRAFT_82556</name>
</gene>
<keyword evidence="2" id="KW-1185">Reference proteome</keyword>
<accession>A0A0C9TAJ1</accession>
<organism evidence="1 2">
    <name type="scientific">Paxillus involutus ATCC 200175</name>
    <dbReference type="NCBI Taxonomy" id="664439"/>
    <lineage>
        <taxon>Eukaryota</taxon>
        <taxon>Fungi</taxon>
        <taxon>Dikarya</taxon>
        <taxon>Basidiomycota</taxon>
        <taxon>Agaricomycotina</taxon>
        <taxon>Agaricomycetes</taxon>
        <taxon>Agaricomycetidae</taxon>
        <taxon>Boletales</taxon>
        <taxon>Paxilineae</taxon>
        <taxon>Paxillaceae</taxon>
        <taxon>Paxillus</taxon>
    </lineage>
</organism>
<dbReference type="OrthoDB" id="2840473at2759"/>
<reference evidence="1 2" key="1">
    <citation type="submission" date="2014-06" db="EMBL/GenBank/DDBJ databases">
        <authorList>
            <consortium name="DOE Joint Genome Institute"/>
            <person name="Kuo A."/>
            <person name="Kohler A."/>
            <person name="Nagy L.G."/>
            <person name="Floudas D."/>
            <person name="Copeland A."/>
            <person name="Barry K.W."/>
            <person name="Cichocki N."/>
            <person name="Veneault-Fourrey C."/>
            <person name="LaButti K."/>
            <person name="Lindquist E.A."/>
            <person name="Lipzen A."/>
            <person name="Lundell T."/>
            <person name="Morin E."/>
            <person name="Murat C."/>
            <person name="Sun H."/>
            <person name="Tunlid A."/>
            <person name="Henrissat B."/>
            <person name="Grigoriev I.V."/>
            <person name="Hibbett D.S."/>
            <person name="Martin F."/>
            <person name="Nordberg H.P."/>
            <person name="Cantor M.N."/>
            <person name="Hua S.X."/>
        </authorList>
    </citation>
    <scope>NUCLEOTIDE SEQUENCE [LARGE SCALE GENOMIC DNA]</scope>
    <source>
        <strain evidence="1 2">ATCC 200175</strain>
    </source>
</reference>
<dbReference type="AlphaFoldDB" id="A0A0C9TAJ1"/>
<dbReference type="HOGENOM" id="CLU_192419_1_0_1"/>
<dbReference type="InterPro" id="IPR036691">
    <property type="entry name" value="Endo/exonu/phosph_ase_sf"/>
</dbReference>
<dbReference type="EMBL" id="KN819361">
    <property type="protein sequence ID" value="KIJ12630.1"/>
    <property type="molecule type" value="Genomic_DNA"/>
</dbReference>
<dbReference type="SUPFAM" id="SSF56219">
    <property type="entry name" value="DNase I-like"/>
    <property type="match status" value="1"/>
</dbReference>
<dbReference type="Proteomes" id="UP000053647">
    <property type="component" value="Unassembled WGS sequence"/>
</dbReference>
<evidence type="ECO:0000313" key="1">
    <source>
        <dbReference type="EMBL" id="KIJ12630.1"/>
    </source>
</evidence>
<evidence type="ECO:0008006" key="3">
    <source>
        <dbReference type="Google" id="ProtNLM"/>
    </source>
</evidence>
<proteinExistence type="predicted"/>
<feature type="non-terminal residue" evidence="1">
    <location>
        <position position="65"/>
    </location>
</feature>
<evidence type="ECO:0000313" key="2">
    <source>
        <dbReference type="Proteomes" id="UP000053647"/>
    </source>
</evidence>
<reference evidence="2" key="2">
    <citation type="submission" date="2015-01" db="EMBL/GenBank/DDBJ databases">
        <title>Evolutionary Origins and Diversification of the Mycorrhizal Mutualists.</title>
        <authorList>
            <consortium name="DOE Joint Genome Institute"/>
            <consortium name="Mycorrhizal Genomics Consortium"/>
            <person name="Kohler A."/>
            <person name="Kuo A."/>
            <person name="Nagy L.G."/>
            <person name="Floudas D."/>
            <person name="Copeland A."/>
            <person name="Barry K.W."/>
            <person name="Cichocki N."/>
            <person name="Veneault-Fourrey C."/>
            <person name="LaButti K."/>
            <person name="Lindquist E.A."/>
            <person name="Lipzen A."/>
            <person name="Lundell T."/>
            <person name="Morin E."/>
            <person name="Murat C."/>
            <person name="Riley R."/>
            <person name="Ohm R."/>
            <person name="Sun H."/>
            <person name="Tunlid A."/>
            <person name="Henrissat B."/>
            <person name="Grigoriev I.V."/>
            <person name="Hibbett D.S."/>
            <person name="Martin F."/>
        </authorList>
    </citation>
    <scope>NUCLEOTIDE SEQUENCE [LARGE SCALE GENOMIC DNA]</scope>
    <source>
        <strain evidence="2">ATCC 200175</strain>
    </source>
</reference>
<name>A0A0C9TAJ1_PAXIN</name>
<sequence>MSNTNQQNTTRLRIWQQNLNTSRDAQIPLLNSLSADDWDIIALQEPHINIVNNTISTQRYHSVYP</sequence>